<evidence type="ECO:0000313" key="2">
    <source>
        <dbReference type="EMBL" id="QDV24739.1"/>
    </source>
</evidence>
<dbReference type="InterPro" id="IPR014774">
    <property type="entry name" value="KaiC-like_dom"/>
</dbReference>
<evidence type="ECO:0000259" key="1">
    <source>
        <dbReference type="Pfam" id="PF06745"/>
    </source>
</evidence>
<dbReference type="Pfam" id="PF06745">
    <property type="entry name" value="ATPase"/>
    <property type="match status" value="1"/>
</dbReference>
<dbReference type="InterPro" id="IPR027417">
    <property type="entry name" value="P-loop_NTPase"/>
</dbReference>
<dbReference type="EMBL" id="CP036298">
    <property type="protein sequence ID" value="QDV24739.1"/>
    <property type="molecule type" value="Genomic_DNA"/>
</dbReference>
<dbReference type="Gene3D" id="3.40.50.300">
    <property type="entry name" value="P-loop containing nucleotide triphosphate hydrolases"/>
    <property type="match status" value="1"/>
</dbReference>
<name>A0A518G831_9BACT</name>
<dbReference type="KEGG" id="ahel:Q31a_30600"/>
<protein>
    <submittedName>
        <fullName evidence="2">Circadian clock protein KaiC</fullName>
    </submittedName>
</protein>
<reference evidence="2 3" key="1">
    <citation type="submission" date="2019-02" db="EMBL/GenBank/DDBJ databases">
        <title>Deep-cultivation of Planctomycetes and their phenomic and genomic characterization uncovers novel biology.</title>
        <authorList>
            <person name="Wiegand S."/>
            <person name="Jogler M."/>
            <person name="Boedeker C."/>
            <person name="Pinto D."/>
            <person name="Vollmers J."/>
            <person name="Rivas-Marin E."/>
            <person name="Kohn T."/>
            <person name="Peeters S.H."/>
            <person name="Heuer A."/>
            <person name="Rast P."/>
            <person name="Oberbeckmann S."/>
            <person name="Bunk B."/>
            <person name="Jeske O."/>
            <person name="Meyerdierks A."/>
            <person name="Storesund J.E."/>
            <person name="Kallscheuer N."/>
            <person name="Luecker S."/>
            <person name="Lage O.M."/>
            <person name="Pohl T."/>
            <person name="Merkel B.J."/>
            <person name="Hornburger P."/>
            <person name="Mueller R.-W."/>
            <person name="Bruemmer F."/>
            <person name="Labrenz M."/>
            <person name="Spormann A.M."/>
            <person name="Op den Camp H."/>
            <person name="Overmann J."/>
            <person name="Amann R."/>
            <person name="Jetten M.S.M."/>
            <person name="Mascher T."/>
            <person name="Medema M.H."/>
            <person name="Devos D.P."/>
            <person name="Kaster A.-K."/>
            <person name="Ovreas L."/>
            <person name="Rohde M."/>
            <person name="Galperin M.Y."/>
            <person name="Jogler C."/>
        </authorList>
    </citation>
    <scope>NUCLEOTIDE SEQUENCE [LARGE SCALE GENOMIC DNA]</scope>
    <source>
        <strain evidence="2 3">Q31a</strain>
    </source>
</reference>
<accession>A0A518G831</accession>
<dbReference type="InterPro" id="IPR051347">
    <property type="entry name" value="Circadian_clock_KaiC-rel"/>
</dbReference>
<keyword evidence="3" id="KW-1185">Reference proteome</keyword>
<organism evidence="2 3">
    <name type="scientific">Aureliella helgolandensis</name>
    <dbReference type="NCBI Taxonomy" id="2527968"/>
    <lineage>
        <taxon>Bacteria</taxon>
        <taxon>Pseudomonadati</taxon>
        <taxon>Planctomycetota</taxon>
        <taxon>Planctomycetia</taxon>
        <taxon>Pirellulales</taxon>
        <taxon>Pirellulaceae</taxon>
        <taxon>Aureliella</taxon>
    </lineage>
</organism>
<dbReference type="PANTHER" id="PTHR42926">
    <property type="match status" value="1"/>
</dbReference>
<feature type="domain" description="KaiC-like" evidence="1">
    <location>
        <begin position="5"/>
        <end position="62"/>
    </location>
</feature>
<evidence type="ECO:0000313" key="3">
    <source>
        <dbReference type="Proteomes" id="UP000318017"/>
    </source>
</evidence>
<proteinExistence type="predicted"/>
<sequence>MEKRLKTGIPQLDEALGGGLLPGCLTMIVGATGVGKTQLGIQFSEAGLAQEGSRGAVIDLSSRGDSQNHVGYAQRLFSVDLSVGNLKEEVACPFGVERPSDLLSFLGYGGRRVLRSQMDDDQWHAWQSELNRRTPQLFKYVYSHLTHGTRRFIVDGIEPQVSASDSLQLDLLELIYHRMLRQEHDWLAREVLRENYREWESKVAQHAFDHQASSAVVLVTTKQTMLEQLMTDPLADGDLLAGANTIIMLGRQLKEGVMTRALYVAKHRGSYADQRIIPFEITEQGVRLP</sequence>
<dbReference type="Proteomes" id="UP000318017">
    <property type="component" value="Chromosome"/>
</dbReference>
<gene>
    <name evidence="2" type="ORF">Q31a_30600</name>
</gene>
<dbReference type="PANTHER" id="PTHR42926:SF1">
    <property type="entry name" value="CIRCADIAN CLOCK OSCILLATOR PROTEIN KAIC 1"/>
    <property type="match status" value="1"/>
</dbReference>
<dbReference type="AlphaFoldDB" id="A0A518G831"/>
<dbReference type="SUPFAM" id="SSF52540">
    <property type="entry name" value="P-loop containing nucleoside triphosphate hydrolases"/>
    <property type="match status" value="1"/>
</dbReference>